<feature type="binding site" evidence="7">
    <location>
        <position position="16"/>
    </location>
    <ligand>
        <name>substrate</name>
    </ligand>
</feature>
<protein>
    <submittedName>
        <fullName evidence="8">3-deoxy-D-manno-octulosonate 8-phosphate phosphatase</fullName>
        <ecNumber evidence="8">3.1.3.45</ecNumber>
    </submittedName>
</protein>
<name>A0A0S3QSC3_THET7</name>
<accession>A0A0S3QSC3</accession>
<dbReference type="CDD" id="cd01630">
    <property type="entry name" value="HAD_KDO-like"/>
    <property type="match status" value="1"/>
</dbReference>
<reference evidence="9" key="1">
    <citation type="journal article" date="2018" name="Science">
        <title>A primordial and reversible TCA cycle in a facultatively chemolithoautotrophic thermophile.</title>
        <authorList>
            <person name="Nunoura T."/>
            <person name="Chikaraishi Y."/>
            <person name="Izaki R."/>
            <person name="Suwa T."/>
            <person name="Sato T."/>
            <person name="Harada T."/>
            <person name="Mori K."/>
            <person name="Kato Y."/>
            <person name="Miyazaki M."/>
            <person name="Shimamura S."/>
            <person name="Yanagawa K."/>
            <person name="Shuto A."/>
            <person name="Ohkouchi N."/>
            <person name="Fujita N."/>
            <person name="Takaki Y."/>
            <person name="Atomi H."/>
            <person name="Takai K."/>
        </authorList>
    </citation>
    <scope>NUCLEOTIDE SEQUENCE [LARGE SCALE GENOMIC DNA]</scope>
    <source>
        <strain evidence="9">DSM 17441 / JCM 13301 / NBRC 103674 / ABI70S6</strain>
    </source>
</reference>
<comment type="cofactor">
    <cofactor evidence="1 7">
        <name>Mg(2+)</name>
        <dbReference type="ChEBI" id="CHEBI:18420"/>
    </cofactor>
</comment>
<dbReference type="KEGG" id="ttk:TST_0439"/>
<dbReference type="EMBL" id="AP013035">
    <property type="protein sequence ID" value="BAT71247.1"/>
    <property type="molecule type" value="Genomic_DNA"/>
</dbReference>
<dbReference type="GO" id="GO:0046872">
    <property type="term" value="F:metal ion binding"/>
    <property type="evidence" value="ECO:0007669"/>
    <property type="project" value="UniProtKB-KW"/>
</dbReference>
<organism evidence="8 9">
    <name type="scientific">Thermosulfidibacter takaii (strain DSM 17441 / JCM 13301 / NBRC 103674 / ABI70S6)</name>
    <dbReference type="NCBI Taxonomy" id="1298851"/>
    <lineage>
        <taxon>Bacteria</taxon>
        <taxon>Pseudomonadati</taxon>
        <taxon>Thermosulfidibacterota</taxon>
        <taxon>Thermosulfidibacteria</taxon>
        <taxon>Thermosulfidibacterales</taxon>
        <taxon>Thermosulfidibacteraceae</taxon>
    </lineage>
</organism>
<dbReference type="Gene3D" id="3.40.50.1000">
    <property type="entry name" value="HAD superfamily/HAD-like"/>
    <property type="match status" value="1"/>
</dbReference>
<comment type="subunit">
    <text evidence="3">Homotetramer.</text>
</comment>
<evidence type="ECO:0000313" key="8">
    <source>
        <dbReference type="EMBL" id="BAT71247.1"/>
    </source>
</evidence>
<keyword evidence="9" id="KW-1185">Reference proteome</keyword>
<dbReference type="InterPro" id="IPR050793">
    <property type="entry name" value="CMP-NeuNAc_synthase"/>
</dbReference>
<dbReference type="Pfam" id="PF08282">
    <property type="entry name" value="Hydrolase_3"/>
    <property type="match status" value="1"/>
</dbReference>
<dbReference type="AlphaFoldDB" id="A0A0S3QSC3"/>
<evidence type="ECO:0000256" key="1">
    <source>
        <dbReference type="ARBA" id="ARBA00001946"/>
    </source>
</evidence>
<evidence type="ECO:0000256" key="2">
    <source>
        <dbReference type="ARBA" id="ARBA00005893"/>
    </source>
</evidence>
<dbReference type="STRING" id="1298851.TST_0439"/>
<evidence type="ECO:0000313" key="9">
    <source>
        <dbReference type="Proteomes" id="UP000063234"/>
    </source>
</evidence>
<gene>
    <name evidence="8" type="primary">kdsC</name>
    <name evidence="8" type="ORF">TST_0439</name>
</gene>
<keyword evidence="4 7" id="KW-0479">Metal-binding</keyword>
<dbReference type="SFLD" id="SFLDS00003">
    <property type="entry name" value="Haloacid_Dehalogenase"/>
    <property type="match status" value="1"/>
</dbReference>
<dbReference type="InterPro" id="IPR006549">
    <property type="entry name" value="HAD-SF_hydro_IIIA"/>
</dbReference>
<dbReference type="NCBIfam" id="NF007019">
    <property type="entry name" value="PRK09484.1"/>
    <property type="match status" value="1"/>
</dbReference>
<evidence type="ECO:0000256" key="6">
    <source>
        <dbReference type="ARBA" id="ARBA00022842"/>
    </source>
</evidence>
<sequence length="171" mass="19238">MKKRIKPIKLLIMDVDGVLTDGRIVLDNEGNELKFFNVRDGHGIVMLHRIGVETAILTGRVSKVVERRAKELSISYVIQGSLNKLEAYEGLRDRLGLRDKEIAYVGDDVVDIPVMRRVGFAVAVADAHPEVVKVAHYVTKAEGGRGAVREVAELIIKEKGFWDRVMERYIK</sequence>
<dbReference type="InterPro" id="IPR010023">
    <property type="entry name" value="KdsC_fam"/>
</dbReference>
<evidence type="ECO:0000256" key="4">
    <source>
        <dbReference type="ARBA" id="ARBA00022723"/>
    </source>
</evidence>
<dbReference type="OrthoDB" id="9805604at2"/>
<dbReference type="PATRIC" id="fig|1298851.3.peg.450"/>
<comment type="similarity">
    <text evidence="2">Belongs to the KdsC family.</text>
</comment>
<proteinExistence type="inferred from homology"/>
<evidence type="ECO:0000256" key="5">
    <source>
        <dbReference type="ARBA" id="ARBA00022801"/>
    </source>
</evidence>
<dbReference type="SUPFAM" id="SSF56784">
    <property type="entry name" value="HAD-like"/>
    <property type="match status" value="1"/>
</dbReference>
<dbReference type="PIRSF" id="PIRSF006118">
    <property type="entry name" value="KDO8-P_Ptase"/>
    <property type="match status" value="1"/>
</dbReference>
<feature type="binding site" evidence="7">
    <location>
        <position position="14"/>
    </location>
    <ligand>
        <name>Mg(2+)</name>
        <dbReference type="ChEBI" id="CHEBI:18420"/>
    </ligand>
</feature>
<dbReference type="InterPro" id="IPR036412">
    <property type="entry name" value="HAD-like_sf"/>
</dbReference>
<dbReference type="GO" id="GO:0008781">
    <property type="term" value="F:N-acylneuraminate cytidylyltransferase activity"/>
    <property type="evidence" value="ECO:0007669"/>
    <property type="project" value="TreeGrafter"/>
</dbReference>
<feature type="binding site" evidence="7">
    <location>
        <position position="107"/>
    </location>
    <ligand>
        <name>Mg(2+)</name>
        <dbReference type="ChEBI" id="CHEBI:18420"/>
    </ligand>
</feature>
<keyword evidence="6 7" id="KW-0460">Magnesium</keyword>
<dbReference type="EC" id="3.1.3.45" evidence="8"/>
<dbReference type="SFLD" id="SFLDG01138">
    <property type="entry name" value="C1.6.2:_Deoxy-d-mannose-octulo"/>
    <property type="match status" value="1"/>
</dbReference>
<keyword evidence="5 8" id="KW-0378">Hydrolase</keyword>
<dbReference type="SFLD" id="SFLDG01136">
    <property type="entry name" value="C1.6:_Phosphoserine_Phosphatas"/>
    <property type="match status" value="1"/>
</dbReference>
<dbReference type="PANTHER" id="PTHR21485">
    <property type="entry name" value="HAD SUPERFAMILY MEMBERS CMAS AND KDSC"/>
    <property type="match status" value="1"/>
</dbReference>
<evidence type="ECO:0000256" key="7">
    <source>
        <dbReference type="PIRSR" id="PIRSR006118-2"/>
    </source>
</evidence>
<dbReference type="PANTHER" id="PTHR21485:SF3">
    <property type="entry name" value="N-ACYLNEURAMINATE CYTIDYLYLTRANSFERASE"/>
    <property type="match status" value="1"/>
</dbReference>
<dbReference type="FunFam" id="3.40.50.1000:FF:000029">
    <property type="entry name" value="3-deoxy-D-manno-octulosonate 8-phosphate phosphatase KdsC"/>
    <property type="match status" value="1"/>
</dbReference>
<dbReference type="GO" id="GO:0019143">
    <property type="term" value="F:3-deoxy-manno-octulosonate-8-phosphatase activity"/>
    <property type="evidence" value="ECO:0007669"/>
    <property type="project" value="UniProtKB-EC"/>
</dbReference>
<dbReference type="NCBIfam" id="TIGR01670">
    <property type="entry name" value="KdsC-phosphatas"/>
    <property type="match status" value="1"/>
</dbReference>
<dbReference type="RefSeq" id="WP_068549167.1">
    <property type="nucleotide sequence ID" value="NZ_AP013035.1"/>
</dbReference>
<dbReference type="Proteomes" id="UP000063234">
    <property type="component" value="Chromosome"/>
</dbReference>
<dbReference type="NCBIfam" id="TIGR01662">
    <property type="entry name" value="HAD-SF-IIIA"/>
    <property type="match status" value="1"/>
</dbReference>
<dbReference type="InterPro" id="IPR023214">
    <property type="entry name" value="HAD_sf"/>
</dbReference>
<evidence type="ECO:0000256" key="3">
    <source>
        <dbReference type="ARBA" id="ARBA00011881"/>
    </source>
</evidence>